<name>A0AAU7E082_9MICO</name>
<evidence type="ECO:0000313" key="1">
    <source>
        <dbReference type="EMBL" id="XBH22956.1"/>
    </source>
</evidence>
<sequence>MTIIQLDKSSLPSGFRFFGEARGRDAGEFGLSDRQLAHRYIRGEFSHSHILTVCWSDDPVWQLTGTEGREPLVVEEGVEYFDGEWAAGPGDMQLDTVVGPVHWTSNYRHTVKVTVANGVLGIRANPLLLDLEALLFIGRAELKLMEV</sequence>
<proteinExistence type="predicted"/>
<dbReference type="EMBL" id="CP146203">
    <property type="protein sequence ID" value="XBH22956.1"/>
    <property type="molecule type" value="Genomic_DNA"/>
</dbReference>
<dbReference type="AlphaFoldDB" id="A0AAU7E082"/>
<organism evidence="1">
    <name type="scientific">Jonesiaceae bacterium BS-20</name>
    <dbReference type="NCBI Taxonomy" id="3120821"/>
    <lineage>
        <taxon>Bacteria</taxon>
        <taxon>Bacillati</taxon>
        <taxon>Actinomycetota</taxon>
        <taxon>Actinomycetes</taxon>
        <taxon>Micrococcales</taxon>
        <taxon>Jonesiaceae</taxon>
    </lineage>
</organism>
<accession>A0AAU7E082</accession>
<gene>
    <name evidence="1" type="ORF">V5R04_07020</name>
</gene>
<protein>
    <submittedName>
        <fullName evidence="1">Uncharacterized protein</fullName>
    </submittedName>
</protein>
<reference evidence="1" key="1">
    <citation type="submission" date="2024-02" db="EMBL/GenBank/DDBJ databases">
        <title>Tomenella chthoni gen. nov. sp. nov., a member of the family Jonesiaceae isolated from bat guano.</title>
        <authorList>
            <person name="Miller S.L."/>
            <person name="King J."/>
            <person name="Sankaranarayanan K."/>
            <person name="Lawson P.A."/>
        </authorList>
    </citation>
    <scope>NUCLEOTIDE SEQUENCE</scope>
    <source>
        <strain evidence="1">BS-20</strain>
    </source>
</reference>